<name>A0AAW0GKM9_9APHY</name>
<reference evidence="1 2" key="1">
    <citation type="submission" date="2022-09" db="EMBL/GenBank/DDBJ databases">
        <authorList>
            <person name="Palmer J.M."/>
        </authorList>
    </citation>
    <scope>NUCLEOTIDE SEQUENCE [LARGE SCALE GENOMIC DNA]</scope>
    <source>
        <strain evidence="1 2">DSM 7382</strain>
    </source>
</reference>
<accession>A0AAW0GKM9</accession>
<dbReference type="AlphaFoldDB" id="A0AAW0GKM9"/>
<dbReference type="EMBL" id="JASBNA010000003">
    <property type="protein sequence ID" value="KAK7693908.1"/>
    <property type="molecule type" value="Genomic_DNA"/>
</dbReference>
<dbReference type="Proteomes" id="UP001385951">
    <property type="component" value="Unassembled WGS sequence"/>
</dbReference>
<keyword evidence="2" id="KW-1185">Reference proteome</keyword>
<gene>
    <name evidence="1" type="ORF">QCA50_003482</name>
</gene>
<organism evidence="1 2">
    <name type="scientific">Cerrena zonata</name>
    <dbReference type="NCBI Taxonomy" id="2478898"/>
    <lineage>
        <taxon>Eukaryota</taxon>
        <taxon>Fungi</taxon>
        <taxon>Dikarya</taxon>
        <taxon>Basidiomycota</taxon>
        <taxon>Agaricomycotina</taxon>
        <taxon>Agaricomycetes</taxon>
        <taxon>Polyporales</taxon>
        <taxon>Cerrenaceae</taxon>
        <taxon>Cerrena</taxon>
    </lineage>
</organism>
<sequence>MHLALASDGLCQWYGRKTLERRPKVDLICAAYFGPNMPAPLTILLNHPLPTRPRPLRLFPPINPPPTRFIPLFFRPMPLAPYTRLNIPSPSRPLLPLAYGSWATPLRARSAP</sequence>
<evidence type="ECO:0000313" key="2">
    <source>
        <dbReference type="Proteomes" id="UP001385951"/>
    </source>
</evidence>
<evidence type="ECO:0000313" key="1">
    <source>
        <dbReference type="EMBL" id="KAK7693908.1"/>
    </source>
</evidence>
<comment type="caution">
    <text evidence="1">The sequence shown here is derived from an EMBL/GenBank/DDBJ whole genome shotgun (WGS) entry which is preliminary data.</text>
</comment>
<proteinExistence type="predicted"/>
<protein>
    <submittedName>
        <fullName evidence="1">Uncharacterized protein</fullName>
    </submittedName>
</protein>